<dbReference type="Gene3D" id="3.40.50.720">
    <property type="entry name" value="NAD(P)-binding Rossmann-like Domain"/>
    <property type="match status" value="1"/>
</dbReference>
<evidence type="ECO:0000313" key="5">
    <source>
        <dbReference type="Proteomes" id="UP000316298"/>
    </source>
</evidence>
<evidence type="ECO:0000259" key="3">
    <source>
        <dbReference type="Pfam" id="PF01370"/>
    </source>
</evidence>
<dbReference type="Proteomes" id="UP000316298">
    <property type="component" value="Unassembled WGS sequence"/>
</dbReference>
<keyword evidence="5" id="KW-1185">Reference proteome</keyword>
<gene>
    <name evidence="4" type="ORF">FB475_2890</name>
</gene>
<dbReference type="SUPFAM" id="SSF51735">
    <property type="entry name" value="NAD(P)-binding Rossmann-fold domains"/>
    <property type="match status" value="1"/>
</dbReference>
<reference evidence="4 5" key="1">
    <citation type="submission" date="2019-06" db="EMBL/GenBank/DDBJ databases">
        <title>Sequencing the genomes of 1000 actinobacteria strains.</title>
        <authorList>
            <person name="Klenk H.-P."/>
        </authorList>
    </citation>
    <scope>NUCLEOTIDE SEQUENCE [LARGE SCALE GENOMIC DNA]</scope>
    <source>
        <strain evidence="4 5">DSM 17305</strain>
    </source>
</reference>
<evidence type="ECO:0000313" key="4">
    <source>
        <dbReference type="EMBL" id="TQJ18741.1"/>
    </source>
</evidence>
<dbReference type="InterPro" id="IPR050425">
    <property type="entry name" value="NAD(P)_dehydrat-like"/>
</dbReference>
<dbReference type="FunFam" id="3.40.50.720:FF:000336">
    <property type="entry name" value="Aldehyde reductase"/>
    <property type="match status" value="1"/>
</dbReference>
<sequence length="326" mass="34822">MSPAPTSPVLVTGGSGYLATHLIARLLRDGADVRTTVRSVARAASVRDAVRRGGADDTHLEFVEADLMSDDGWKAAVDGCTEIHHVASPIPVVQPEDPDELIVPAREGTLRVLRAARDAGARRVVLTSSFAAVGYTPKPTAEYTEDDWTDPDTPGLAPYPRSKAIAERAAWGLMQDGATELVVVNPTAIFGPTLTTDLRSSTQLIKMMLDGTMTVVPRARFGVVDVRDVADLHIRAMITPDAAGNRFLAVGNDPATSFLELSQLLHNSLGATTPTEEAPGPDLPRPTIHNTRARTVLGWNPRPLETTIVETAESLRDLGLLPPGIL</sequence>
<dbReference type="InterPro" id="IPR036291">
    <property type="entry name" value="NAD(P)-bd_dom_sf"/>
</dbReference>
<protein>
    <submittedName>
        <fullName evidence="4">Dihydroflavonol-4-reductase</fullName>
    </submittedName>
</protein>
<evidence type="ECO:0000256" key="1">
    <source>
        <dbReference type="ARBA" id="ARBA00023002"/>
    </source>
</evidence>
<dbReference type="OrthoDB" id="9778052at2"/>
<comment type="caution">
    <text evidence="4">The sequence shown here is derived from an EMBL/GenBank/DDBJ whole genome shotgun (WGS) entry which is preliminary data.</text>
</comment>
<evidence type="ECO:0000256" key="2">
    <source>
        <dbReference type="ARBA" id="ARBA00023445"/>
    </source>
</evidence>
<keyword evidence="1" id="KW-0560">Oxidoreductase</keyword>
<dbReference type="InterPro" id="IPR001509">
    <property type="entry name" value="Epimerase_deHydtase"/>
</dbReference>
<feature type="domain" description="NAD-dependent epimerase/dehydratase" evidence="3">
    <location>
        <begin position="9"/>
        <end position="244"/>
    </location>
</feature>
<dbReference type="PANTHER" id="PTHR10366:SF564">
    <property type="entry name" value="STEROL-4-ALPHA-CARBOXYLATE 3-DEHYDROGENASE, DECARBOXYLATING"/>
    <property type="match status" value="1"/>
</dbReference>
<dbReference type="AlphaFoldDB" id="A0A542ETP8"/>
<name>A0A542ETP8_9ACTN</name>
<comment type="similarity">
    <text evidence="2">Belongs to the NAD(P)-dependent epimerase/dehydratase family. Dihydroflavonol-4-reductase subfamily.</text>
</comment>
<dbReference type="RefSeq" id="WP_141856227.1">
    <property type="nucleotide sequence ID" value="NZ_BAAAKA010000036.1"/>
</dbReference>
<organism evidence="4 5">
    <name type="scientific">Kribbella jejuensis</name>
    <dbReference type="NCBI Taxonomy" id="236068"/>
    <lineage>
        <taxon>Bacteria</taxon>
        <taxon>Bacillati</taxon>
        <taxon>Actinomycetota</taxon>
        <taxon>Actinomycetes</taxon>
        <taxon>Propionibacteriales</taxon>
        <taxon>Kribbellaceae</taxon>
        <taxon>Kribbella</taxon>
    </lineage>
</organism>
<dbReference type="GO" id="GO:0016616">
    <property type="term" value="F:oxidoreductase activity, acting on the CH-OH group of donors, NAD or NADP as acceptor"/>
    <property type="evidence" value="ECO:0007669"/>
    <property type="project" value="TreeGrafter"/>
</dbReference>
<dbReference type="PANTHER" id="PTHR10366">
    <property type="entry name" value="NAD DEPENDENT EPIMERASE/DEHYDRATASE"/>
    <property type="match status" value="1"/>
</dbReference>
<dbReference type="Pfam" id="PF01370">
    <property type="entry name" value="Epimerase"/>
    <property type="match status" value="1"/>
</dbReference>
<dbReference type="EMBL" id="VFMM01000001">
    <property type="protein sequence ID" value="TQJ18741.1"/>
    <property type="molecule type" value="Genomic_DNA"/>
</dbReference>
<proteinExistence type="inferred from homology"/>
<accession>A0A542ETP8</accession>